<gene>
    <name evidence="1" type="ORF">U27_06976</name>
</gene>
<reference evidence="1" key="1">
    <citation type="journal article" date="2015" name="PeerJ">
        <title>First genomic representation of candidate bacterial phylum KSB3 points to enhanced environmental sensing as a trigger of wastewater bulking.</title>
        <authorList>
            <person name="Sekiguchi Y."/>
            <person name="Ohashi A."/>
            <person name="Parks D.H."/>
            <person name="Yamauchi T."/>
            <person name="Tyson G.W."/>
            <person name="Hugenholtz P."/>
        </authorList>
    </citation>
    <scope>NUCLEOTIDE SEQUENCE [LARGE SCALE GENOMIC DNA]</scope>
</reference>
<dbReference type="SUPFAM" id="SSF48695">
    <property type="entry name" value="Multiheme cytochromes"/>
    <property type="match status" value="1"/>
</dbReference>
<dbReference type="InterPro" id="IPR010181">
    <property type="entry name" value="CGCAxxGCC_motif"/>
</dbReference>
<organism evidence="1">
    <name type="scientific">Vecturithrix granuli</name>
    <dbReference type="NCBI Taxonomy" id="1499967"/>
    <lineage>
        <taxon>Bacteria</taxon>
        <taxon>Candidatus Moduliflexota</taxon>
        <taxon>Candidatus Vecturitrichia</taxon>
        <taxon>Candidatus Vecturitrichales</taxon>
        <taxon>Candidatus Vecturitrichaceae</taxon>
        <taxon>Candidatus Vecturithrix</taxon>
    </lineage>
</organism>
<dbReference type="EMBL" id="DF820471">
    <property type="protein sequence ID" value="GAK59989.1"/>
    <property type="molecule type" value="Genomic_DNA"/>
</dbReference>
<protein>
    <submittedName>
        <fullName evidence="1">C_GCAxxG_C_C family protein</fullName>
    </submittedName>
</protein>
<dbReference type="NCBIfam" id="TIGR01909">
    <property type="entry name" value="C_GCAxxG_C_C"/>
    <property type="match status" value="1"/>
</dbReference>
<evidence type="ECO:0000313" key="1">
    <source>
        <dbReference type="EMBL" id="GAK59989.1"/>
    </source>
</evidence>
<dbReference type="InterPro" id="IPR036280">
    <property type="entry name" value="Multihaem_cyt_sf"/>
</dbReference>
<keyword evidence="2" id="KW-1185">Reference proteome</keyword>
<sequence length="145" mass="15506">MKHQTIEAQAFNYYHSGFHCAEAVALAIAEAFADVAHSDLPRVASAFCGGVAVTKQELCGALSGGIIAIGYLTGRMKPGENIQLTKELAAALRTQFIARYGATKCQTVLDTLGPQENAMKCKELSAQVAGMLAQLLREKGFQERS</sequence>
<dbReference type="eggNOG" id="COG1246">
    <property type="taxonomic scope" value="Bacteria"/>
</dbReference>
<proteinExistence type="predicted"/>
<dbReference type="Pfam" id="PF09719">
    <property type="entry name" value="C_GCAxxG_C_C"/>
    <property type="match status" value="1"/>
</dbReference>
<dbReference type="STRING" id="1499967.U27_06976"/>
<accession>A0A081C5Y4</accession>
<dbReference type="AlphaFoldDB" id="A0A081C5Y4"/>
<name>A0A081C5Y4_VECG1</name>
<evidence type="ECO:0000313" key="2">
    <source>
        <dbReference type="Proteomes" id="UP000030661"/>
    </source>
</evidence>
<dbReference type="Proteomes" id="UP000030661">
    <property type="component" value="Unassembled WGS sequence"/>
</dbReference>
<dbReference type="HOGENOM" id="CLU_091283_0_1_0"/>